<evidence type="ECO:0000313" key="9">
    <source>
        <dbReference type="EMBL" id="THV29138.1"/>
    </source>
</evidence>
<dbReference type="NCBIfam" id="NF004837">
    <property type="entry name" value="PRK06187.1"/>
    <property type="match status" value="1"/>
</dbReference>
<dbReference type="PANTHER" id="PTHR43767:SF1">
    <property type="entry name" value="NONRIBOSOMAL PEPTIDE SYNTHASE PES1 (EUROFUNG)-RELATED"/>
    <property type="match status" value="1"/>
</dbReference>
<protein>
    <submittedName>
        <fullName evidence="9">Long-chain-fatty-acid--CoA ligase</fullName>
    </submittedName>
</protein>
<dbReference type="RefSeq" id="WP_136529631.1">
    <property type="nucleotide sequence ID" value="NZ_STGX01000006.1"/>
</dbReference>
<evidence type="ECO:0000259" key="7">
    <source>
        <dbReference type="Pfam" id="PF00501"/>
    </source>
</evidence>
<evidence type="ECO:0000256" key="6">
    <source>
        <dbReference type="ARBA" id="ARBA00023136"/>
    </source>
</evidence>
<dbReference type="Gene3D" id="3.40.50.12780">
    <property type="entry name" value="N-terminal domain of ligase-like"/>
    <property type="match status" value="1"/>
</dbReference>
<evidence type="ECO:0000313" key="10">
    <source>
        <dbReference type="Proteomes" id="UP000305792"/>
    </source>
</evidence>
<dbReference type="GO" id="GO:0016878">
    <property type="term" value="F:acid-thiol ligase activity"/>
    <property type="evidence" value="ECO:0007669"/>
    <property type="project" value="UniProtKB-ARBA"/>
</dbReference>
<accession>A0A4S8PFD4</accession>
<dbReference type="InterPro" id="IPR050237">
    <property type="entry name" value="ATP-dep_AMP-bd_enzyme"/>
</dbReference>
<dbReference type="InterPro" id="IPR042099">
    <property type="entry name" value="ANL_N_sf"/>
</dbReference>
<dbReference type="Pfam" id="PF13193">
    <property type="entry name" value="AMP-binding_C"/>
    <property type="match status" value="1"/>
</dbReference>
<feature type="domain" description="AMP-dependent synthetase/ligase" evidence="7">
    <location>
        <begin position="22"/>
        <end position="383"/>
    </location>
</feature>
<dbReference type="GO" id="GO:0022857">
    <property type="term" value="F:transmembrane transporter activity"/>
    <property type="evidence" value="ECO:0007669"/>
    <property type="project" value="InterPro"/>
</dbReference>
<dbReference type="EMBL" id="STGX01000006">
    <property type="protein sequence ID" value="THV29138.1"/>
    <property type="molecule type" value="Genomic_DNA"/>
</dbReference>
<dbReference type="FunFam" id="3.30.300.30:FF:000008">
    <property type="entry name" value="2,3-dihydroxybenzoate-AMP ligase"/>
    <property type="match status" value="1"/>
</dbReference>
<organism evidence="9 10">
    <name type="scientific">Glycomyces paridis</name>
    <dbReference type="NCBI Taxonomy" id="2126555"/>
    <lineage>
        <taxon>Bacteria</taxon>
        <taxon>Bacillati</taxon>
        <taxon>Actinomycetota</taxon>
        <taxon>Actinomycetes</taxon>
        <taxon>Glycomycetales</taxon>
        <taxon>Glycomycetaceae</taxon>
        <taxon>Glycomyces</taxon>
    </lineage>
</organism>
<evidence type="ECO:0000259" key="8">
    <source>
        <dbReference type="Pfam" id="PF13193"/>
    </source>
</evidence>
<dbReference type="GO" id="GO:0016020">
    <property type="term" value="C:membrane"/>
    <property type="evidence" value="ECO:0007669"/>
    <property type="project" value="UniProtKB-SubCell"/>
</dbReference>
<dbReference type="PANTHER" id="PTHR43767">
    <property type="entry name" value="LONG-CHAIN-FATTY-ACID--COA LIGASE"/>
    <property type="match status" value="1"/>
</dbReference>
<dbReference type="InterPro" id="IPR025110">
    <property type="entry name" value="AMP-bd_C"/>
</dbReference>
<gene>
    <name evidence="9" type="ORF">E9998_10390</name>
</gene>
<evidence type="ECO:0000256" key="4">
    <source>
        <dbReference type="ARBA" id="ARBA00022692"/>
    </source>
</evidence>
<keyword evidence="3 9" id="KW-0436">Ligase</keyword>
<feature type="domain" description="AMP-binding enzyme C-terminal" evidence="8">
    <location>
        <begin position="433"/>
        <end position="508"/>
    </location>
</feature>
<sequence length="527" mass="57381">MALTPIHHPELRTAVDTVGFHAGRRPDHPAIVCQGRTVTWEALHRESNRTARSLAAAGLGAGDRVAYLGKESEHYYELFFACAKAGVVLVPVNWRLAGPEVEYLLRDSGSVLVFAEAEYGPLVEKVTGTLPLRPDVVLVDGGADRGAGLRQWKGDATYANLVFTPGPDDPVVQIYTSGTTGMPKGVVLAHRSFFKVRDALAGAGERWVDWYPEDVSLIAIPGFHVGGLWWAMQGFNAGVTNVAMPMFVSEDAVALIRDLGVTTTCMVPAMLQMALSDSKDHNDFATLRKVTYGGAPIAEPLLKACLDAMGCEFAQFYGLTETGNTTVCLPPEAHVPGSPLMAAAGRPYPGFAAEIVDEDGKALPTGEVGEIRVRTPARMIEYWNLPEATESTLVDGWIHTGDAGYMDADGYVFVCDRIKDTIIVAGENVYPAEIEKAMCEHPAVREAAVVAVPDNRWGETVHAVVVLEPGGEATPREITVFLRERIADFKLPTGYEYMDRLPRNPSGKILRRELREKHWTGLSRRVN</sequence>
<dbReference type="InterPro" id="IPR005829">
    <property type="entry name" value="Sugar_transporter_CS"/>
</dbReference>
<dbReference type="PROSITE" id="PS00217">
    <property type="entry name" value="SUGAR_TRANSPORT_2"/>
    <property type="match status" value="1"/>
</dbReference>
<comment type="similarity">
    <text evidence="2">Belongs to the ATP-dependent AMP-binding enzyme family.</text>
</comment>
<dbReference type="InterPro" id="IPR045851">
    <property type="entry name" value="AMP-bd_C_sf"/>
</dbReference>
<dbReference type="Proteomes" id="UP000305792">
    <property type="component" value="Unassembled WGS sequence"/>
</dbReference>
<evidence type="ECO:0000256" key="3">
    <source>
        <dbReference type="ARBA" id="ARBA00022598"/>
    </source>
</evidence>
<dbReference type="OrthoDB" id="9803968at2"/>
<dbReference type="Gene3D" id="3.30.300.30">
    <property type="match status" value="1"/>
</dbReference>
<evidence type="ECO:0000256" key="1">
    <source>
        <dbReference type="ARBA" id="ARBA00004141"/>
    </source>
</evidence>
<proteinExistence type="inferred from homology"/>
<dbReference type="InterPro" id="IPR000873">
    <property type="entry name" value="AMP-dep_synth/lig_dom"/>
</dbReference>
<name>A0A4S8PFD4_9ACTN</name>
<keyword evidence="6" id="KW-0472">Membrane</keyword>
<reference evidence="9 10" key="1">
    <citation type="journal article" date="2018" name="Int. J. Syst. Evol. Microbiol.">
        <title>Glycomyces paridis sp. nov., isolated from the medicinal plant Paris polyphylla.</title>
        <authorList>
            <person name="Fang X.M."/>
            <person name="Bai J.L."/>
            <person name="Su J."/>
            <person name="Zhao L.L."/>
            <person name="Liu H.Y."/>
            <person name="Ma B.P."/>
            <person name="Zhang Y.Q."/>
            <person name="Yu L.Y."/>
        </authorList>
    </citation>
    <scope>NUCLEOTIDE SEQUENCE [LARGE SCALE GENOMIC DNA]</scope>
    <source>
        <strain evidence="9 10">CPCC 204357</strain>
    </source>
</reference>
<evidence type="ECO:0000256" key="5">
    <source>
        <dbReference type="ARBA" id="ARBA00022989"/>
    </source>
</evidence>
<comment type="subcellular location">
    <subcellularLocation>
        <location evidence="1">Membrane</location>
        <topology evidence="1">Multi-pass membrane protein</topology>
    </subcellularLocation>
</comment>
<keyword evidence="10" id="KW-1185">Reference proteome</keyword>
<dbReference type="AlphaFoldDB" id="A0A4S8PFD4"/>
<evidence type="ECO:0000256" key="2">
    <source>
        <dbReference type="ARBA" id="ARBA00006432"/>
    </source>
</evidence>
<dbReference type="SUPFAM" id="SSF56801">
    <property type="entry name" value="Acetyl-CoA synthetase-like"/>
    <property type="match status" value="1"/>
</dbReference>
<keyword evidence="4" id="KW-0812">Transmembrane</keyword>
<comment type="caution">
    <text evidence="9">The sequence shown here is derived from an EMBL/GenBank/DDBJ whole genome shotgun (WGS) entry which is preliminary data.</text>
</comment>
<dbReference type="Pfam" id="PF00501">
    <property type="entry name" value="AMP-binding"/>
    <property type="match status" value="1"/>
</dbReference>
<keyword evidence="5" id="KW-1133">Transmembrane helix</keyword>